<reference evidence="2" key="1">
    <citation type="submission" date="2021-02" db="EMBL/GenBank/DDBJ databases">
        <authorList>
            <person name="Syme A R."/>
            <person name="Syme A R."/>
            <person name="Moolhuijzen P."/>
        </authorList>
    </citation>
    <scope>NUCLEOTIDE SEQUENCE</scope>
    <source>
        <strain evidence="2">W1-1</strain>
    </source>
</reference>
<feature type="compositionally biased region" description="Basic and acidic residues" evidence="1">
    <location>
        <begin position="55"/>
        <end position="72"/>
    </location>
</feature>
<proteinExistence type="predicted"/>
<accession>A0A6S6VXA5</accession>
<feature type="compositionally biased region" description="Basic residues" evidence="1">
    <location>
        <begin position="460"/>
        <end position="469"/>
    </location>
</feature>
<dbReference type="Proteomes" id="UP000472372">
    <property type="component" value="Chromosome 3"/>
</dbReference>
<evidence type="ECO:0000256" key="1">
    <source>
        <dbReference type="SAM" id="MobiDB-lite"/>
    </source>
</evidence>
<sequence>MAALAFKAISYGAEQIPDKFFEKIPGGFFTPAEQKEIDKHRKNNKNKGNSRKERRQSEEPSARRSSRRERSPPTEYSDYYTDDSEYEREREQKKRERRRAKNAAKASSRSLSRGRHSQHDSDLDGQYSDTRDMAQPGHGQPYFPPPPASEYRPYNPQEYAPSPVQDHRSSATPAYGYPPKVNNISSLRRATLATMPEHPTPAHSCPPMLGGRTMSSSTSPFSFRPHLRETLSRGSPVHAAFIPSYEPPLAALLQRPVTNTPKPAAPQPYGGTQDYGQHETSRAAARYTPDAGYAPSPVADAPIPPPPVGSNSPMNPYHHTDFPANGAGYQPSPPPFNRQRSNSQPPFAPMPNPAYPTYPAASREQVVPYAESSPRRDSTRHRRDNRHRARSVDSHSHNTRSGKDHRRDDDSRMAKMRGRFDGMDLREKSLAASLGGAAAGALGARQVATRSRSRSDRRSTSRSRSRSRTRTHDRERSKGPGLRARSRSIIDRFRSKSRGPEDRDAGRDDRRDDRRDRRPDRGYDYGRDEYDYFSSSSEGTGSPVKTRRHRKRDY</sequence>
<name>A0A6S6VXA5_9PLEO</name>
<feature type="compositionally biased region" description="Basic and acidic residues" evidence="1">
    <location>
        <begin position="488"/>
        <end position="530"/>
    </location>
</feature>
<feature type="compositionally biased region" description="Low complexity" evidence="1">
    <location>
        <begin position="434"/>
        <end position="444"/>
    </location>
</feature>
<gene>
    <name evidence="2" type="ORF">PTTW11_03751</name>
</gene>
<feature type="compositionally biased region" description="Basic residues" evidence="1">
    <location>
        <begin position="545"/>
        <end position="554"/>
    </location>
</feature>
<evidence type="ECO:0000313" key="2">
    <source>
        <dbReference type="EMBL" id="CAE7024377.1"/>
    </source>
</evidence>
<feature type="region of interest" description="Disordered" evidence="1">
    <location>
        <begin position="253"/>
        <end position="422"/>
    </location>
</feature>
<feature type="region of interest" description="Disordered" evidence="1">
    <location>
        <begin position="434"/>
        <end position="554"/>
    </location>
</feature>
<feature type="compositionally biased region" description="Pro residues" evidence="1">
    <location>
        <begin position="346"/>
        <end position="356"/>
    </location>
</feature>
<organism evidence="2 3">
    <name type="scientific">Pyrenophora teres f. teres</name>
    <dbReference type="NCBI Taxonomy" id="97479"/>
    <lineage>
        <taxon>Eukaryota</taxon>
        <taxon>Fungi</taxon>
        <taxon>Dikarya</taxon>
        <taxon>Ascomycota</taxon>
        <taxon>Pezizomycotina</taxon>
        <taxon>Dothideomycetes</taxon>
        <taxon>Pleosporomycetidae</taxon>
        <taxon>Pleosporales</taxon>
        <taxon>Pleosporineae</taxon>
        <taxon>Pleosporaceae</taxon>
        <taxon>Pyrenophora</taxon>
    </lineage>
</organism>
<evidence type="ECO:0000313" key="3">
    <source>
        <dbReference type="Proteomes" id="UP000472372"/>
    </source>
</evidence>
<dbReference type="AlphaFoldDB" id="A0A6S6VXA5"/>
<dbReference type="EMBL" id="HG992979">
    <property type="protein sequence ID" value="CAE7024377.1"/>
    <property type="molecule type" value="Genomic_DNA"/>
</dbReference>
<protein>
    <submittedName>
        <fullName evidence="2">PRP38-assoc multi-domain protein</fullName>
    </submittedName>
</protein>
<feature type="compositionally biased region" description="Basic residues" evidence="1">
    <location>
        <begin position="40"/>
        <end position="54"/>
    </location>
</feature>
<feature type="region of interest" description="Disordered" evidence="1">
    <location>
        <begin position="23"/>
        <end position="224"/>
    </location>
</feature>
<feature type="compositionally biased region" description="Basic and acidic residues" evidence="1">
    <location>
        <begin position="390"/>
        <end position="422"/>
    </location>
</feature>
<feature type="compositionally biased region" description="Basic residues" evidence="1">
    <location>
        <begin position="378"/>
        <end position="389"/>
    </location>
</feature>